<dbReference type="Gene3D" id="1.20.58.340">
    <property type="entry name" value="Magnesium transport protein CorA, transmembrane region"/>
    <property type="match status" value="1"/>
</dbReference>
<dbReference type="Proteomes" id="UP000234639">
    <property type="component" value="Unassembled WGS sequence"/>
</dbReference>
<comment type="caution">
    <text evidence="2">The sequence shown here is derived from an EMBL/GenBank/DDBJ whole genome shotgun (WGS) entry which is preliminary data.</text>
</comment>
<feature type="transmembrane region" description="Helical" evidence="1">
    <location>
        <begin position="86"/>
        <end position="107"/>
    </location>
</feature>
<dbReference type="RefSeq" id="WP_101636637.1">
    <property type="nucleotide sequence ID" value="NZ_PKHU01000002.1"/>
</dbReference>
<name>A0A2I1NB51_9BACT</name>
<feature type="transmembrane region" description="Helical" evidence="1">
    <location>
        <begin position="119"/>
        <end position="142"/>
    </location>
</feature>
<evidence type="ECO:0000313" key="3">
    <source>
        <dbReference type="Proteomes" id="UP000234639"/>
    </source>
</evidence>
<protein>
    <submittedName>
        <fullName evidence="2">Uncharacterized protein</fullName>
    </submittedName>
</protein>
<dbReference type="EMBL" id="PKHU01000002">
    <property type="protein sequence ID" value="PKZ29610.1"/>
    <property type="molecule type" value="Genomic_DNA"/>
</dbReference>
<proteinExistence type="predicted"/>
<keyword evidence="1" id="KW-0812">Transmembrane</keyword>
<sequence length="156" mass="18135">MKKNKHIVSGVIVKIEEQIIMKDNTALKNLYIELDNKILCLLKEQDYNIFTIGDRVKFIGAGNKEYFNVSAYNNITKNKNSINKKLTTSIILFSILLFILLIFGITIGETSKYSDAYSFTWFGFILFLIITLLYVRGIALLFKNKKWLLEDDFKEK</sequence>
<reference evidence="2 3" key="1">
    <citation type="submission" date="2017-12" db="EMBL/GenBank/DDBJ databases">
        <title>Phylogenetic diversity of female urinary microbiome.</title>
        <authorList>
            <person name="Thomas-White K."/>
            <person name="Wolfe A.J."/>
        </authorList>
    </citation>
    <scope>NUCLEOTIDE SEQUENCE [LARGE SCALE GENOMIC DNA]</scope>
    <source>
        <strain evidence="2 3">UMB0112</strain>
    </source>
</reference>
<evidence type="ECO:0000313" key="2">
    <source>
        <dbReference type="EMBL" id="PKZ29610.1"/>
    </source>
</evidence>
<keyword evidence="1" id="KW-0472">Membrane</keyword>
<evidence type="ECO:0000256" key="1">
    <source>
        <dbReference type="SAM" id="Phobius"/>
    </source>
</evidence>
<keyword evidence="1" id="KW-1133">Transmembrane helix</keyword>
<organism evidence="2 3">
    <name type="scientific">Campylobacter ureolyticus</name>
    <dbReference type="NCBI Taxonomy" id="827"/>
    <lineage>
        <taxon>Bacteria</taxon>
        <taxon>Pseudomonadati</taxon>
        <taxon>Campylobacterota</taxon>
        <taxon>Epsilonproteobacteria</taxon>
        <taxon>Campylobacterales</taxon>
        <taxon>Campylobacteraceae</taxon>
        <taxon>Campylobacter</taxon>
    </lineage>
</organism>
<gene>
    <name evidence="2" type="ORF">CYJ41_01600</name>
</gene>
<accession>A0A2I1NB51</accession>
<dbReference type="AlphaFoldDB" id="A0A2I1NB51"/>